<evidence type="ECO:0008006" key="3">
    <source>
        <dbReference type="Google" id="ProtNLM"/>
    </source>
</evidence>
<protein>
    <recommendedName>
        <fullName evidence="3">Reverse transcriptase domain-containing protein</fullName>
    </recommendedName>
</protein>
<comment type="caution">
    <text evidence="1">The sequence shown here is derived from an EMBL/GenBank/DDBJ whole genome shotgun (WGS) entry which is preliminary data.</text>
</comment>
<dbReference type="Proteomes" id="UP000235145">
    <property type="component" value="Unassembled WGS sequence"/>
</dbReference>
<dbReference type="AlphaFoldDB" id="A0A9R1WQ03"/>
<reference evidence="1 2" key="1">
    <citation type="journal article" date="2017" name="Nat. Commun.">
        <title>Genome assembly with in vitro proximity ligation data and whole-genome triplication in lettuce.</title>
        <authorList>
            <person name="Reyes-Chin-Wo S."/>
            <person name="Wang Z."/>
            <person name="Yang X."/>
            <person name="Kozik A."/>
            <person name="Arikit S."/>
            <person name="Song C."/>
            <person name="Xia L."/>
            <person name="Froenicke L."/>
            <person name="Lavelle D.O."/>
            <person name="Truco M.J."/>
            <person name="Xia R."/>
            <person name="Zhu S."/>
            <person name="Xu C."/>
            <person name="Xu H."/>
            <person name="Xu X."/>
            <person name="Cox K."/>
            <person name="Korf I."/>
            <person name="Meyers B.C."/>
            <person name="Michelmore R.W."/>
        </authorList>
    </citation>
    <scope>NUCLEOTIDE SEQUENCE [LARGE SCALE GENOMIC DNA]</scope>
    <source>
        <strain evidence="2">cv. Salinas</strain>
        <tissue evidence="1">Seedlings</tissue>
    </source>
</reference>
<proteinExistence type="predicted"/>
<name>A0A9R1WQ03_LACSA</name>
<evidence type="ECO:0000313" key="2">
    <source>
        <dbReference type="Proteomes" id="UP000235145"/>
    </source>
</evidence>
<keyword evidence="2" id="KW-1185">Reference proteome</keyword>
<evidence type="ECO:0000313" key="1">
    <source>
        <dbReference type="EMBL" id="KAJ0186670.1"/>
    </source>
</evidence>
<dbReference type="EMBL" id="NBSK02000009">
    <property type="protein sequence ID" value="KAJ0186670.1"/>
    <property type="molecule type" value="Genomic_DNA"/>
</dbReference>
<organism evidence="1 2">
    <name type="scientific">Lactuca sativa</name>
    <name type="common">Garden lettuce</name>
    <dbReference type="NCBI Taxonomy" id="4236"/>
    <lineage>
        <taxon>Eukaryota</taxon>
        <taxon>Viridiplantae</taxon>
        <taxon>Streptophyta</taxon>
        <taxon>Embryophyta</taxon>
        <taxon>Tracheophyta</taxon>
        <taxon>Spermatophyta</taxon>
        <taxon>Magnoliopsida</taxon>
        <taxon>eudicotyledons</taxon>
        <taxon>Gunneridae</taxon>
        <taxon>Pentapetalae</taxon>
        <taxon>asterids</taxon>
        <taxon>campanulids</taxon>
        <taxon>Asterales</taxon>
        <taxon>Asteraceae</taxon>
        <taxon>Cichorioideae</taxon>
        <taxon>Cichorieae</taxon>
        <taxon>Lactucinae</taxon>
        <taxon>Lactuca</taxon>
    </lineage>
</organism>
<sequence>MSLFIKIISLVNYSPRDKFQISKSVRDGDPLSPFVFILTVEGLSVAIKSSCENLLLCGINLPNYSPSISHLFYVDEALCRRMECNSPDSQETRRVGAQTRRV</sequence>
<accession>A0A9R1WQ03</accession>
<gene>
    <name evidence="1" type="ORF">LSAT_V11C900498490</name>
</gene>